<organism evidence="1">
    <name type="scientific">Candidatus Kentrum sp. LFY</name>
    <dbReference type="NCBI Taxonomy" id="2126342"/>
    <lineage>
        <taxon>Bacteria</taxon>
        <taxon>Pseudomonadati</taxon>
        <taxon>Pseudomonadota</taxon>
        <taxon>Gammaproteobacteria</taxon>
        <taxon>Candidatus Kentrum</taxon>
    </lineage>
</organism>
<sequence length="49" mass="5468">MSLNGRWKVIESDEIQAADFWDSLIKRNNRLQGLPKLSGSLDLCAIPAP</sequence>
<dbReference type="AlphaFoldDB" id="A0A450WNL8"/>
<evidence type="ECO:0000313" key="1">
    <source>
        <dbReference type="EMBL" id="VFK18598.1"/>
    </source>
</evidence>
<accession>A0A450WNL8</accession>
<dbReference type="EMBL" id="CAADFN010000046">
    <property type="protein sequence ID" value="VFK18598.1"/>
    <property type="molecule type" value="Genomic_DNA"/>
</dbReference>
<gene>
    <name evidence="1" type="ORF">BECKLFY1418C_GA0070996_10462</name>
</gene>
<name>A0A450WNL8_9GAMM</name>
<proteinExistence type="predicted"/>
<reference evidence="1" key="1">
    <citation type="submission" date="2019-02" db="EMBL/GenBank/DDBJ databases">
        <authorList>
            <person name="Gruber-Vodicka R. H."/>
            <person name="Seah K. B. B."/>
        </authorList>
    </citation>
    <scope>NUCLEOTIDE SEQUENCE</scope>
    <source>
        <strain evidence="1">BECK_BY7</strain>
    </source>
</reference>
<protein>
    <submittedName>
        <fullName evidence="1">Uncharacterized protein</fullName>
    </submittedName>
</protein>